<keyword evidence="4" id="KW-1185">Reference proteome</keyword>
<feature type="region of interest" description="Disordered" evidence="1">
    <location>
        <begin position="176"/>
        <end position="205"/>
    </location>
</feature>
<feature type="region of interest" description="Disordered" evidence="1">
    <location>
        <begin position="962"/>
        <end position="981"/>
    </location>
</feature>
<dbReference type="Pfam" id="PF06294">
    <property type="entry name" value="CH_2"/>
    <property type="match status" value="1"/>
</dbReference>
<feature type="region of interest" description="Disordered" evidence="1">
    <location>
        <begin position="279"/>
        <end position="310"/>
    </location>
</feature>
<evidence type="ECO:0000256" key="1">
    <source>
        <dbReference type="SAM" id="MobiDB-lite"/>
    </source>
</evidence>
<dbReference type="InterPro" id="IPR036872">
    <property type="entry name" value="CH_dom_sf"/>
</dbReference>
<dbReference type="Gene3D" id="2.60.60.30">
    <property type="entry name" value="sav2460 like domains"/>
    <property type="match status" value="1"/>
</dbReference>
<feature type="domain" description="Calponin-homology (CH)" evidence="2">
    <location>
        <begin position="23"/>
        <end position="130"/>
    </location>
</feature>
<evidence type="ECO:0000259" key="2">
    <source>
        <dbReference type="PROSITE" id="PS50021"/>
    </source>
</evidence>
<reference evidence="3 4" key="1">
    <citation type="journal article" date="2015" name="Sci. Rep.">
        <title>Genome of the facultative scuticociliatosis pathogen Pseudocohnilembus persalinus provides insight into its virulence through horizontal gene transfer.</title>
        <authorList>
            <person name="Xiong J."/>
            <person name="Wang G."/>
            <person name="Cheng J."/>
            <person name="Tian M."/>
            <person name="Pan X."/>
            <person name="Warren A."/>
            <person name="Jiang C."/>
            <person name="Yuan D."/>
            <person name="Miao W."/>
        </authorList>
    </citation>
    <scope>NUCLEOTIDE SEQUENCE [LARGE SCALE GENOMIC DNA]</scope>
    <source>
        <strain evidence="3">36N120E</strain>
    </source>
</reference>
<accession>A0A0V0QA84</accession>
<dbReference type="InterPro" id="IPR001715">
    <property type="entry name" value="CH_dom"/>
</dbReference>
<dbReference type="InterPro" id="IPR052111">
    <property type="entry name" value="Spermatogenesis_Ciliary_MAP"/>
</dbReference>
<dbReference type="SUPFAM" id="SSF48371">
    <property type="entry name" value="ARM repeat"/>
    <property type="match status" value="1"/>
</dbReference>
<feature type="compositionally biased region" description="Basic and acidic residues" evidence="1">
    <location>
        <begin position="962"/>
        <end position="973"/>
    </location>
</feature>
<dbReference type="PROSITE" id="PS50021">
    <property type="entry name" value="CH"/>
    <property type="match status" value="1"/>
</dbReference>
<protein>
    <submittedName>
        <fullName evidence="3">Armadillo-type fold</fullName>
    </submittedName>
</protein>
<dbReference type="GO" id="GO:0005930">
    <property type="term" value="C:axoneme"/>
    <property type="evidence" value="ECO:0007669"/>
    <property type="project" value="TreeGrafter"/>
</dbReference>
<dbReference type="EMBL" id="LDAU01000220">
    <property type="protein sequence ID" value="KRW99142.1"/>
    <property type="molecule type" value="Genomic_DNA"/>
</dbReference>
<comment type="caution">
    <text evidence="3">The sequence shown here is derived from an EMBL/GenBank/DDBJ whole genome shotgun (WGS) entry which is preliminary data.</text>
</comment>
<dbReference type="GO" id="GO:0008017">
    <property type="term" value="F:microtubule binding"/>
    <property type="evidence" value="ECO:0007669"/>
    <property type="project" value="TreeGrafter"/>
</dbReference>
<dbReference type="OrthoDB" id="62528at2759"/>
<gene>
    <name evidence="3" type="ORF">PPERSA_07385</name>
</gene>
<dbReference type="PANTHER" id="PTHR12509:SF8">
    <property type="entry name" value="SPERMATOGENESIS-ASSOCIATED PROTEIN 4"/>
    <property type="match status" value="1"/>
</dbReference>
<dbReference type="OMA" id="VQFKQNA"/>
<feature type="compositionally biased region" description="Polar residues" evidence="1">
    <location>
        <begin position="281"/>
        <end position="304"/>
    </location>
</feature>
<evidence type="ECO:0000313" key="3">
    <source>
        <dbReference type="EMBL" id="KRW99142.1"/>
    </source>
</evidence>
<dbReference type="Gene3D" id="1.10.418.10">
    <property type="entry name" value="Calponin-like domain"/>
    <property type="match status" value="1"/>
</dbReference>
<dbReference type="Proteomes" id="UP000054937">
    <property type="component" value="Unassembled WGS sequence"/>
</dbReference>
<dbReference type="PANTHER" id="PTHR12509">
    <property type="entry name" value="SPERMATOGENESIS-ASSOCIATED 4-RELATED"/>
    <property type="match status" value="1"/>
</dbReference>
<evidence type="ECO:0000313" key="4">
    <source>
        <dbReference type="Proteomes" id="UP000054937"/>
    </source>
</evidence>
<organism evidence="3 4">
    <name type="scientific">Pseudocohnilembus persalinus</name>
    <name type="common">Ciliate</name>
    <dbReference type="NCBI Taxonomy" id="266149"/>
    <lineage>
        <taxon>Eukaryota</taxon>
        <taxon>Sar</taxon>
        <taxon>Alveolata</taxon>
        <taxon>Ciliophora</taxon>
        <taxon>Intramacronucleata</taxon>
        <taxon>Oligohymenophorea</taxon>
        <taxon>Scuticociliatia</taxon>
        <taxon>Philasterida</taxon>
        <taxon>Pseudocohnilembidae</taxon>
        <taxon>Pseudocohnilembus</taxon>
    </lineage>
</organism>
<dbReference type="GO" id="GO:0051493">
    <property type="term" value="P:regulation of cytoskeleton organization"/>
    <property type="evidence" value="ECO:0007669"/>
    <property type="project" value="TreeGrafter"/>
</dbReference>
<dbReference type="InterPro" id="IPR016024">
    <property type="entry name" value="ARM-type_fold"/>
</dbReference>
<dbReference type="InterPro" id="IPR003325">
    <property type="entry name" value="TerD"/>
</dbReference>
<dbReference type="AlphaFoldDB" id="A0A0V0QA84"/>
<dbReference type="InParanoid" id="A0A0V0QA84"/>
<proteinExistence type="predicted"/>
<dbReference type="Pfam" id="PF02342">
    <property type="entry name" value="TerD"/>
    <property type="match status" value="1"/>
</dbReference>
<dbReference type="CDD" id="cd06974">
    <property type="entry name" value="TerD_like"/>
    <property type="match status" value="1"/>
</dbReference>
<dbReference type="InterPro" id="IPR010441">
    <property type="entry name" value="CH_2"/>
</dbReference>
<name>A0A0V0QA84_PSEPJ</name>
<sequence length="1203" mass="140234">MSINNKASNQDSEETQTICWNKRTLPREIIKWIHGLDLSYSVKDPKKDLNNGFLIAEIFSRYYPKPGILNMHSFDNSQNFSRRKNNWELLDLFIKKQELPFVRDDWRKILMDNDAEAIVAFMIKLYQFLTQRKISVPPLAQYVMNNQQGSIFSTVSEKQETTTYFLKDKGLEKLEDVKEKEQQQQAENQKPADASSIQSEKKLQLSQVSSKRTNFLRVPSKPISQNVDSQNYHIDVKNVNVRQVKGSILELRETKMIKEDNERLGSVHGGTKFLNDKQKESTLGSKHQTQQQLSNSQYNSTNAQENKKKEKKLDSIMDVINTMLADSLRSKESESQKIKAKDNSLYQAFSDQIDVFEDEFIGNFFMDIQNAIESFLAYVQKDTNELWKFFNFLFICLNNLDPQKESLRVLVDLIKTFGQRAVQKDALKTKSIFVEFFLPQLAQYVKSCLLFEKKEMLFSIVYAFCPNEPLQRHQMICSLKFALNDQHLFMQALVVLIQYQTDFNANNQLLLNDFKHFIRMNILSSSTNLRTMSLALLNRLADLKYEMVLELIHPKLNAISQSTWWETKCLVIIVFSKIIKGIVNSEKYQSLVKNPAANQKFFSVETEKQIQDMKNQINELALGIQKAAYPAGSDYILKITFIYIVEHLKESKVLLELFLNLILTCSDEMRNFALYENNFEFDRSFVSKNNSQNYSYQVNQEPARSVEILNVNNAARNRNSNNNGNYQKDQVNQNIQHQQQQFEDYYVYFVQSDKSLSYKHTINSAQIKQHASEILMTLVQMIENLDLNTNLITHEYMDLISYCFQHTDFKIINVESCEKIANILKEYVFLSLCDEELTVQTKDILLKLFELQFHSDVKIKESEHLFSSAISLIYENNFQKCIQQIEEILNILIEDYQTGVESVRRFLNEVYKGLFLRKNQSFKQNQNLMDILNPVVQHFKKENINLEQQYEEINGIEANEESAIKEENEREQGQDQEQSGIMEKDELSEILNAFQESDRDLFNRAQEWNLQSDFKLYLQKDQIVPVPEDLQDGLELNFNWTAGQKLDIDTAIVIMDKQGQVLDIINYMKLKSQDGAIFHKGDISEGANKKYDEQIQINLKKVNQNVHSLWVISNTQEKNAGNFSKLQEAQVNISQGDNVFCNFDWKNEVEPKYNGCIVGEFSKKNEVWTYKARGYYCQNCLKVENAVPIIQSVQKGDFSLVLR</sequence>